<dbReference type="Pfam" id="PF08543">
    <property type="entry name" value="Phos_pyr_kin"/>
    <property type="match status" value="1"/>
</dbReference>
<evidence type="ECO:0000256" key="2">
    <source>
        <dbReference type="ARBA" id="ARBA00012104"/>
    </source>
</evidence>
<dbReference type="PANTHER" id="PTHR10534">
    <property type="entry name" value="PYRIDOXAL KINASE"/>
    <property type="match status" value="1"/>
</dbReference>
<name>A0A875RYV2_EENNA</name>
<dbReference type="InterPro" id="IPR013749">
    <property type="entry name" value="PM/HMP-P_kinase-1"/>
</dbReference>
<accession>A0A875RYV2</accession>
<dbReference type="GO" id="GO:0008478">
    <property type="term" value="F:pyridoxal kinase activity"/>
    <property type="evidence" value="ECO:0007669"/>
    <property type="project" value="UniProtKB-EC"/>
</dbReference>
<dbReference type="KEGG" id="bnn:FOA43_000397"/>
<dbReference type="GeneID" id="62193798"/>
<gene>
    <name evidence="8" type="ORF">FOA43_000397</name>
</gene>
<protein>
    <recommendedName>
        <fullName evidence="2">pyridoxal kinase</fullName>
        <ecNumber evidence="2">2.7.1.35</ecNumber>
    </recommendedName>
</protein>
<dbReference type="Gene3D" id="3.40.1190.20">
    <property type="match status" value="1"/>
</dbReference>
<comment type="similarity">
    <text evidence="1">Belongs to the pyridoxine kinase family.</text>
</comment>
<evidence type="ECO:0000313" key="8">
    <source>
        <dbReference type="EMBL" id="QPG73092.1"/>
    </source>
</evidence>
<dbReference type="GO" id="GO:0005524">
    <property type="term" value="F:ATP binding"/>
    <property type="evidence" value="ECO:0007669"/>
    <property type="project" value="UniProtKB-KW"/>
</dbReference>
<dbReference type="CDD" id="cd01173">
    <property type="entry name" value="pyridoxal_pyridoxamine_kinase"/>
    <property type="match status" value="1"/>
</dbReference>
<evidence type="ECO:0000256" key="4">
    <source>
        <dbReference type="ARBA" id="ARBA00022741"/>
    </source>
</evidence>
<evidence type="ECO:0000256" key="6">
    <source>
        <dbReference type="ARBA" id="ARBA00022840"/>
    </source>
</evidence>
<evidence type="ECO:0000256" key="3">
    <source>
        <dbReference type="ARBA" id="ARBA00022679"/>
    </source>
</evidence>
<sequence length="325" mass="36460">MMTRSKTPLTIPKQADRVLSIQSHVVHGYVGNKAATFPLQTLNWDVDVLNSVNFSNHTGYGSWKGHSCTGEEIEQLFEGLEGIHTHYEAILTGYIHGSSALMCVGQKCISIKSSYPETLWLLDPVMGDEGQLYVSEDAIPIYRDILCCRLVDIITPNQFELELLLDVKITSLESLKVAVNLVHKEYNVKYLVISSLTLTAEDLGLGSAKKGKMYSCISSAESGKIVFFEIDKYDSYFTGVGDLFSALLLDRLYKTRDVIISTNQVLTIMSKVLYVTRELCLKDLGKEVKAKMGDSRSMKECELRIVECMDMYSEDDCDYTPFELS</sequence>
<dbReference type="SUPFAM" id="SSF53613">
    <property type="entry name" value="Ribokinase-like"/>
    <property type="match status" value="1"/>
</dbReference>
<dbReference type="EMBL" id="CP064812">
    <property type="protein sequence ID" value="QPG73092.1"/>
    <property type="molecule type" value="Genomic_DNA"/>
</dbReference>
<dbReference type="GO" id="GO:0005829">
    <property type="term" value="C:cytosol"/>
    <property type="evidence" value="ECO:0007669"/>
    <property type="project" value="TreeGrafter"/>
</dbReference>
<keyword evidence="5" id="KW-0418">Kinase</keyword>
<dbReference type="NCBIfam" id="TIGR00687">
    <property type="entry name" value="pyridox_kin"/>
    <property type="match status" value="1"/>
</dbReference>
<dbReference type="InterPro" id="IPR004625">
    <property type="entry name" value="PyrdxlKinase"/>
</dbReference>
<keyword evidence="6" id="KW-0067">ATP-binding</keyword>
<dbReference type="OrthoDB" id="2104723at2759"/>
<evidence type="ECO:0000259" key="7">
    <source>
        <dbReference type="Pfam" id="PF08543"/>
    </source>
</evidence>
<organism evidence="8 9">
    <name type="scientific">Eeniella nana</name>
    <name type="common">Yeast</name>
    <name type="synonym">Brettanomyces nanus</name>
    <dbReference type="NCBI Taxonomy" id="13502"/>
    <lineage>
        <taxon>Eukaryota</taxon>
        <taxon>Fungi</taxon>
        <taxon>Dikarya</taxon>
        <taxon>Ascomycota</taxon>
        <taxon>Saccharomycotina</taxon>
        <taxon>Pichiomycetes</taxon>
        <taxon>Pichiales</taxon>
        <taxon>Pichiaceae</taxon>
        <taxon>Brettanomyces</taxon>
    </lineage>
</organism>
<keyword evidence="9" id="KW-1185">Reference proteome</keyword>
<evidence type="ECO:0000256" key="5">
    <source>
        <dbReference type="ARBA" id="ARBA00022777"/>
    </source>
</evidence>
<keyword evidence="3" id="KW-0808">Transferase</keyword>
<dbReference type="GO" id="GO:0009443">
    <property type="term" value="P:pyridoxal 5'-phosphate salvage"/>
    <property type="evidence" value="ECO:0007669"/>
    <property type="project" value="InterPro"/>
</dbReference>
<keyword evidence="4" id="KW-0547">Nucleotide-binding</keyword>
<reference evidence="8" key="1">
    <citation type="submission" date="2020-10" db="EMBL/GenBank/DDBJ databases">
        <authorList>
            <person name="Roach M.J.R."/>
        </authorList>
    </citation>
    <scope>NUCLEOTIDE SEQUENCE</scope>
    <source>
        <strain evidence="8">CBS 1945</strain>
    </source>
</reference>
<dbReference type="EC" id="2.7.1.35" evidence="2"/>
<dbReference type="PANTHER" id="PTHR10534:SF2">
    <property type="entry name" value="PYRIDOXAL KINASE"/>
    <property type="match status" value="1"/>
</dbReference>
<dbReference type="Proteomes" id="UP000662931">
    <property type="component" value="Chromosome 1"/>
</dbReference>
<evidence type="ECO:0000256" key="1">
    <source>
        <dbReference type="ARBA" id="ARBA00008805"/>
    </source>
</evidence>
<proteinExistence type="inferred from homology"/>
<feature type="domain" description="Pyridoxamine kinase/Phosphomethylpyrimidine kinase" evidence="7">
    <location>
        <begin position="88"/>
        <end position="258"/>
    </location>
</feature>
<evidence type="ECO:0000313" key="9">
    <source>
        <dbReference type="Proteomes" id="UP000662931"/>
    </source>
</evidence>
<dbReference type="RefSeq" id="XP_038776657.1">
    <property type="nucleotide sequence ID" value="XM_038920729.1"/>
</dbReference>
<dbReference type="InterPro" id="IPR029056">
    <property type="entry name" value="Ribokinase-like"/>
</dbReference>
<dbReference type="AlphaFoldDB" id="A0A875RYV2"/>